<dbReference type="Proteomes" id="UP000254118">
    <property type="component" value="Unassembled WGS sequence"/>
</dbReference>
<name>A0AA46BPQ8_9MICO</name>
<feature type="transmembrane region" description="Helical" evidence="2">
    <location>
        <begin position="30"/>
        <end position="49"/>
    </location>
</feature>
<reference evidence="3 4" key="1">
    <citation type="submission" date="2018-06" db="EMBL/GenBank/DDBJ databases">
        <authorList>
            <consortium name="Pathogen Informatics"/>
            <person name="Doyle S."/>
        </authorList>
    </citation>
    <scope>NUCLEOTIDE SEQUENCE [LARGE SCALE GENOMIC DNA]</scope>
    <source>
        <strain evidence="3 4">NCTC7915</strain>
    </source>
</reference>
<keyword evidence="2" id="KW-1133">Transmembrane helix</keyword>
<protein>
    <submittedName>
        <fullName evidence="3">Uncharacterized protein</fullName>
    </submittedName>
</protein>
<keyword evidence="2" id="KW-0472">Membrane</keyword>
<feature type="region of interest" description="Disordered" evidence="1">
    <location>
        <begin position="164"/>
        <end position="185"/>
    </location>
</feature>
<proteinExistence type="predicted"/>
<evidence type="ECO:0000313" key="3">
    <source>
        <dbReference type="EMBL" id="STD13809.1"/>
    </source>
</evidence>
<gene>
    <name evidence="3" type="ORF">NCTC7915_01995</name>
</gene>
<accession>A0AA46BPQ8</accession>
<dbReference type="EMBL" id="UFYA01000001">
    <property type="protein sequence ID" value="STD13809.1"/>
    <property type="molecule type" value="Genomic_DNA"/>
</dbReference>
<evidence type="ECO:0000313" key="4">
    <source>
        <dbReference type="Proteomes" id="UP000254118"/>
    </source>
</evidence>
<evidence type="ECO:0000256" key="1">
    <source>
        <dbReference type="SAM" id="MobiDB-lite"/>
    </source>
</evidence>
<comment type="caution">
    <text evidence="3">The sequence shown here is derived from an EMBL/GenBank/DDBJ whole genome shotgun (WGS) entry which is preliminary data.</text>
</comment>
<dbReference type="AlphaFoldDB" id="A0AA46BPQ8"/>
<sequence>MDTAHIIMAAAAALTGTATAITARTHGHQRLVITIACAALVIGHLVCLLEGAPTWYSTTLNIITITAPIWALTTTVIRHINGNRGHATGTTSRPHTQTLYPRHTGIVEAEIVDDGLASVHSIIRDTPTQSIDRQNILDAGPTNAALTTGNTYVAADITTYTSRRRATNQRTRPLRPSSPHRENRARQIRAAYAQEGFTRSTHDYRA</sequence>
<keyword evidence="2" id="KW-0812">Transmembrane</keyword>
<dbReference type="RefSeq" id="WP_115031675.1">
    <property type="nucleotide sequence ID" value="NZ_UFYA01000001.1"/>
</dbReference>
<evidence type="ECO:0000256" key="2">
    <source>
        <dbReference type="SAM" id="Phobius"/>
    </source>
</evidence>
<organism evidence="3 4">
    <name type="scientific">Dermatophilus congolensis</name>
    <dbReference type="NCBI Taxonomy" id="1863"/>
    <lineage>
        <taxon>Bacteria</taxon>
        <taxon>Bacillati</taxon>
        <taxon>Actinomycetota</taxon>
        <taxon>Actinomycetes</taxon>
        <taxon>Micrococcales</taxon>
        <taxon>Dermatophilaceae</taxon>
        <taxon>Dermatophilus</taxon>
    </lineage>
</organism>